<evidence type="ECO:0000313" key="1">
    <source>
        <dbReference type="EMBL" id="SDC46901.1"/>
    </source>
</evidence>
<reference evidence="2" key="1">
    <citation type="submission" date="2016-09" db="EMBL/GenBank/DDBJ databases">
        <authorList>
            <person name="Varghese N."/>
            <person name="Submissions S."/>
        </authorList>
    </citation>
    <scope>NUCLEOTIDE SEQUENCE [LARGE SCALE GENOMIC DNA]</scope>
    <source>
        <strain evidence="2">TNe-862</strain>
    </source>
</reference>
<dbReference type="RefSeq" id="WP_176928998.1">
    <property type="nucleotide sequence ID" value="NZ_FMYQ01000007.1"/>
</dbReference>
<name>A0A1G6LUK4_9BURK</name>
<dbReference type="AlphaFoldDB" id="A0A1G6LUK4"/>
<proteinExistence type="predicted"/>
<gene>
    <name evidence="1" type="ORF">SAMN05421548_10745</name>
</gene>
<dbReference type="EMBL" id="FMYQ01000007">
    <property type="protein sequence ID" value="SDC46901.1"/>
    <property type="molecule type" value="Genomic_DNA"/>
</dbReference>
<protein>
    <recommendedName>
        <fullName evidence="3">DNA binding domain-containing protein, excisionase family</fullName>
    </recommendedName>
</protein>
<sequence>MPIYLRQGEQGAEIVWLAHWSIRETSEGARHFVGYSMETSSGRVSSKIFHLDRATRTAQTLSGRIYQLVGPSGHSVDAEYVFNTVAKDIGNGKPWRDVTAELIPDCQERKAVTADCEEMTLEAAARLLTLSRAYVKSLISDDKIPSRVGDGGVQWIPIAALTEYRTKMRAELETVLEAIMCESERPGPYGAGFPLHGKSGGDETE</sequence>
<evidence type="ECO:0008006" key="3">
    <source>
        <dbReference type="Google" id="ProtNLM"/>
    </source>
</evidence>
<organism evidence="1 2">
    <name type="scientific">Paraburkholderia lycopersici</name>
    <dbReference type="NCBI Taxonomy" id="416944"/>
    <lineage>
        <taxon>Bacteria</taxon>
        <taxon>Pseudomonadati</taxon>
        <taxon>Pseudomonadota</taxon>
        <taxon>Betaproteobacteria</taxon>
        <taxon>Burkholderiales</taxon>
        <taxon>Burkholderiaceae</taxon>
        <taxon>Paraburkholderia</taxon>
    </lineage>
</organism>
<keyword evidence="2" id="KW-1185">Reference proteome</keyword>
<evidence type="ECO:0000313" key="2">
    <source>
        <dbReference type="Proteomes" id="UP000198908"/>
    </source>
</evidence>
<dbReference type="Proteomes" id="UP000198908">
    <property type="component" value="Unassembled WGS sequence"/>
</dbReference>
<accession>A0A1G6LUK4</accession>